<dbReference type="Proteomes" id="UP000317646">
    <property type="component" value="Unassembled WGS sequence"/>
</dbReference>
<organism evidence="1 2">
    <name type="scientific">Hymenobacter nivis</name>
    <dbReference type="NCBI Taxonomy" id="1850093"/>
    <lineage>
        <taxon>Bacteria</taxon>
        <taxon>Pseudomonadati</taxon>
        <taxon>Bacteroidota</taxon>
        <taxon>Cytophagia</taxon>
        <taxon>Cytophagales</taxon>
        <taxon>Hymenobacteraceae</taxon>
        <taxon>Hymenobacter</taxon>
    </lineage>
</organism>
<proteinExistence type="predicted"/>
<keyword evidence="2" id="KW-1185">Reference proteome</keyword>
<dbReference type="OrthoDB" id="877199at2"/>
<dbReference type="AlphaFoldDB" id="A0A502GSG2"/>
<name>A0A502GSG2_9BACT</name>
<protein>
    <submittedName>
        <fullName evidence="1">Uncharacterized protein</fullName>
    </submittedName>
</protein>
<dbReference type="EMBL" id="RCYZ01000006">
    <property type="protein sequence ID" value="TPG64635.1"/>
    <property type="molecule type" value="Genomic_DNA"/>
</dbReference>
<reference evidence="1 2" key="1">
    <citation type="journal article" date="2019" name="Environ. Microbiol.">
        <title>Species interactions and distinct microbial communities in high Arctic permafrost affected cryosols are associated with the CH4 and CO2 gas fluxes.</title>
        <authorList>
            <person name="Altshuler I."/>
            <person name="Hamel J."/>
            <person name="Turney S."/>
            <person name="Magnuson E."/>
            <person name="Levesque R."/>
            <person name="Greer C."/>
            <person name="Whyte L.G."/>
        </authorList>
    </citation>
    <scope>NUCLEOTIDE SEQUENCE [LARGE SCALE GENOMIC DNA]</scope>
    <source>
        <strain evidence="1 2">S9.2P</strain>
    </source>
</reference>
<sequence length="351" mass="35487">MRAPAPARHGPCRRGPLLLLLAGALGLPACQPGSGPDRAAPAPPPVGHYAGTAQLAAGQPAQAVALELRHPAPGHYTAELTGPPALSFVADTILFQGGQLRLVRPGRPGEALALTLDGDFWRGTLRLDSVQAPVLLVRRGPPTPTMYRVEEVPQAQGSAWLFAPADVRTAGAGLALLPDAATGPAAAIWADALARYGLTVLLLPATDSASAAPTGALLAAARRLLRNTAGVDTANLGTWATGPRADAAALALAAPGGPRTAFFIVQNAPVAAASRDAYRALARQKLPVLGLYGGSGAAGTAAAAALRGTLRSPAVRTYRLAGPGLLVLGPGGPTFAPGLPDAVVQWLPRPQ</sequence>
<gene>
    <name evidence="1" type="ORF">EAH73_15850</name>
</gene>
<evidence type="ECO:0000313" key="1">
    <source>
        <dbReference type="EMBL" id="TPG64635.1"/>
    </source>
</evidence>
<comment type="caution">
    <text evidence="1">The sequence shown here is derived from an EMBL/GenBank/DDBJ whole genome shotgun (WGS) entry which is preliminary data.</text>
</comment>
<evidence type="ECO:0000313" key="2">
    <source>
        <dbReference type="Proteomes" id="UP000317646"/>
    </source>
</evidence>
<dbReference type="RefSeq" id="WP_140468277.1">
    <property type="nucleotide sequence ID" value="NZ_RCYZ01000006.1"/>
</dbReference>
<accession>A0A502GSG2</accession>